<proteinExistence type="predicted"/>
<evidence type="ECO:0000313" key="2">
    <source>
        <dbReference type="Proteomes" id="UP000287239"/>
    </source>
</evidence>
<reference evidence="1 2" key="1">
    <citation type="submission" date="2017-05" db="EMBL/GenBank/DDBJ databases">
        <title>Vagococcus spp. assemblies.</title>
        <authorList>
            <person name="Gulvik C.A."/>
        </authorList>
    </citation>
    <scope>NUCLEOTIDE SEQUENCE [LARGE SCALE GENOMIC DNA]</scope>
    <source>
        <strain evidence="1 2">NCFB 2777</strain>
    </source>
</reference>
<dbReference type="Proteomes" id="UP000287239">
    <property type="component" value="Unassembled WGS sequence"/>
</dbReference>
<dbReference type="EMBL" id="NGJU01000012">
    <property type="protein sequence ID" value="RST94966.1"/>
    <property type="molecule type" value="Genomic_DNA"/>
</dbReference>
<gene>
    <name evidence="1" type="ORF">CBF35_08840</name>
</gene>
<sequence length="102" mass="11697">MYLKINGRIEKISLTKPTKATEDELIAYFDQLCQLAVANPWRGVEFAEGAELLKALETLKDDDKRQSKWQLVIEKRQLILADPSQQPLPRNWAEAMAARQNS</sequence>
<dbReference type="RefSeq" id="WP_126780226.1">
    <property type="nucleotide sequence ID" value="NZ_NGJU01000012.1"/>
</dbReference>
<dbReference type="GeneID" id="98568476"/>
<keyword evidence="2" id="KW-1185">Reference proteome</keyword>
<dbReference type="OrthoDB" id="9988660at2"/>
<evidence type="ECO:0000313" key="1">
    <source>
        <dbReference type="EMBL" id="RST94966.1"/>
    </source>
</evidence>
<protein>
    <submittedName>
        <fullName evidence="1">Uncharacterized protein</fullName>
    </submittedName>
</protein>
<name>A0A429ZMS5_9ENTE</name>
<dbReference type="AlphaFoldDB" id="A0A429ZMS5"/>
<comment type="caution">
    <text evidence="1">The sequence shown here is derived from an EMBL/GenBank/DDBJ whole genome shotgun (WGS) entry which is preliminary data.</text>
</comment>
<organism evidence="1 2">
    <name type="scientific">Vagococcus salmoninarum</name>
    <dbReference type="NCBI Taxonomy" id="2739"/>
    <lineage>
        <taxon>Bacteria</taxon>
        <taxon>Bacillati</taxon>
        <taxon>Bacillota</taxon>
        <taxon>Bacilli</taxon>
        <taxon>Lactobacillales</taxon>
        <taxon>Enterococcaceae</taxon>
        <taxon>Vagococcus</taxon>
    </lineage>
</organism>
<accession>A0A429ZMS5</accession>